<gene>
    <name evidence="2" type="ORF">ACFFP1_01495</name>
</gene>
<dbReference type="RefSeq" id="WP_234754804.1">
    <property type="nucleotide sequence ID" value="NZ_BAAAWN010000001.1"/>
</dbReference>
<organism evidence="2 3">
    <name type="scientific">Arthrobacter ramosus</name>
    <dbReference type="NCBI Taxonomy" id="1672"/>
    <lineage>
        <taxon>Bacteria</taxon>
        <taxon>Bacillati</taxon>
        <taxon>Actinomycetota</taxon>
        <taxon>Actinomycetes</taxon>
        <taxon>Micrococcales</taxon>
        <taxon>Micrococcaceae</taxon>
        <taxon>Arthrobacter</taxon>
    </lineage>
</organism>
<dbReference type="EMBL" id="JBHMBC010000004">
    <property type="protein sequence ID" value="MFB9818170.1"/>
    <property type="molecule type" value="Genomic_DNA"/>
</dbReference>
<protein>
    <submittedName>
        <fullName evidence="2">Uncharacterized protein</fullName>
    </submittedName>
</protein>
<evidence type="ECO:0000313" key="3">
    <source>
        <dbReference type="Proteomes" id="UP001589702"/>
    </source>
</evidence>
<dbReference type="Proteomes" id="UP001589702">
    <property type="component" value="Unassembled WGS sequence"/>
</dbReference>
<reference evidence="2 3" key="1">
    <citation type="submission" date="2024-09" db="EMBL/GenBank/DDBJ databases">
        <authorList>
            <person name="Sun Q."/>
            <person name="Mori K."/>
        </authorList>
    </citation>
    <scope>NUCLEOTIDE SEQUENCE [LARGE SCALE GENOMIC DNA]</scope>
    <source>
        <strain evidence="2 3">JCM 1334</strain>
    </source>
</reference>
<feature type="region of interest" description="Disordered" evidence="1">
    <location>
        <begin position="214"/>
        <end position="236"/>
    </location>
</feature>
<sequence length="236" mass="25998">MAATSASESKWEDIPSTLGFVNVSVSVDGTDMTPEAKKLADTCLDFLNNKAHLPAVRCGNLGRGAAAGGVAAKLTFAVLKFLVEKELKKFRDGVRRRSLLSLRRSLPKVYINLWDERGRNADFKRIMALLPGLNRHVLAEFAGYDIEFLAVNDSSAKQHITCRATDAELMVEDVVLVWNSFLEEHSNKQSISLMVSPGRWGSAAPACTTYPSPYDVQKAGRSTQPPTVARMDDLRR</sequence>
<keyword evidence="3" id="KW-1185">Reference proteome</keyword>
<comment type="caution">
    <text evidence="2">The sequence shown here is derived from an EMBL/GenBank/DDBJ whole genome shotgun (WGS) entry which is preliminary data.</text>
</comment>
<evidence type="ECO:0000256" key="1">
    <source>
        <dbReference type="SAM" id="MobiDB-lite"/>
    </source>
</evidence>
<accession>A0ABV5XVJ2</accession>
<evidence type="ECO:0000313" key="2">
    <source>
        <dbReference type="EMBL" id="MFB9818170.1"/>
    </source>
</evidence>
<name>A0ABV5XVJ2_ARTRM</name>
<proteinExistence type="predicted"/>